<organism evidence="2 3">
    <name type="scientific">Methyloceanibacter superfactus</name>
    <dbReference type="NCBI Taxonomy" id="1774969"/>
    <lineage>
        <taxon>Bacteria</taxon>
        <taxon>Pseudomonadati</taxon>
        <taxon>Pseudomonadota</taxon>
        <taxon>Alphaproteobacteria</taxon>
        <taxon>Hyphomicrobiales</taxon>
        <taxon>Hyphomicrobiaceae</taxon>
        <taxon>Methyloceanibacter</taxon>
    </lineage>
</organism>
<feature type="transmembrane region" description="Helical" evidence="1">
    <location>
        <begin position="7"/>
        <end position="33"/>
    </location>
</feature>
<dbReference type="AlphaFoldDB" id="A0A1E3W2N8"/>
<evidence type="ECO:0008006" key="4">
    <source>
        <dbReference type="Google" id="ProtNLM"/>
    </source>
</evidence>
<evidence type="ECO:0000313" key="3">
    <source>
        <dbReference type="Proteomes" id="UP000094472"/>
    </source>
</evidence>
<keyword evidence="1" id="KW-1133">Transmembrane helix</keyword>
<proteinExistence type="predicted"/>
<keyword evidence="3" id="KW-1185">Reference proteome</keyword>
<sequence length="239" mass="25226">MLTYPLAFLAGAIGAVLGWFLTGFAASYLAGLAGVSDMEGGRAMFAFWGVGPFGALAGLVLGVLIVLRYQGGYRGLAGLAGRTAAVVIGLAAATGLGLWIYSLSGDVLVTNGPAPRLAFEIRFPPDAVLPAKLEGVGVDLDTDKNSMPAAYLRTGSDGTRPVLSGVVELYFRTSHRIVVLRVKGEPDRLFLLKLASNPSASAEFGAWQPVDHVADRPDGALRRGTKEDGYEIRYLVERN</sequence>
<feature type="transmembrane region" description="Helical" evidence="1">
    <location>
        <begin position="45"/>
        <end position="67"/>
    </location>
</feature>
<gene>
    <name evidence="2" type="ORF">AUC69_09225</name>
</gene>
<comment type="caution">
    <text evidence="2">The sequence shown here is derived from an EMBL/GenBank/DDBJ whole genome shotgun (WGS) entry which is preliminary data.</text>
</comment>
<keyword evidence="1" id="KW-0812">Transmembrane</keyword>
<keyword evidence="1" id="KW-0472">Membrane</keyword>
<dbReference type="STRING" id="1774969.AUC69_09225"/>
<evidence type="ECO:0000313" key="2">
    <source>
        <dbReference type="EMBL" id="ODR99771.1"/>
    </source>
</evidence>
<accession>A0A1E3W2N8</accession>
<feature type="transmembrane region" description="Helical" evidence="1">
    <location>
        <begin position="79"/>
        <end position="101"/>
    </location>
</feature>
<dbReference type="EMBL" id="LPWF01000016">
    <property type="protein sequence ID" value="ODR99771.1"/>
    <property type="molecule type" value="Genomic_DNA"/>
</dbReference>
<dbReference type="Proteomes" id="UP000094472">
    <property type="component" value="Unassembled WGS sequence"/>
</dbReference>
<protein>
    <recommendedName>
        <fullName evidence="4">Acriflavin resistance protein</fullName>
    </recommendedName>
</protein>
<evidence type="ECO:0000256" key="1">
    <source>
        <dbReference type="SAM" id="Phobius"/>
    </source>
</evidence>
<reference evidence="2 3" key="1">
    <citation type="journal article" date="2016" name="Environ. Microbiol.">
        <title>New Methyloceanibacter diversity from North Sea sediments includes methanotroph containing solely the soluble methane monooxygenase.</title>
        <authorList>
            <person name="Vekeman B."/>
            <person name="Kerckhof F.M."/>
            <person name="Cremers G."/>
            <person name="de Vos P."/>
            <person name="Vandamme P."/>
            <person name="Boon N."/>
            <person name="Op den Camp H.J."/>
            <person name="Heylen K."/>
        </authorList>
    </citation>
    <scope>NUCLEOTIDE SEQUENCE [LARGE SCALE GENOMIC DNA]</scope>
    <source>
        <strain evidence="2 3">R-67175</strain>
    </source>
</reference>
<name>A0A1E3W2N8_9HYPH</name>